<evidence type="ECO:0000259" key="2">
    <source>
        <dbReference type="Pfam" id="PF13472"/>
    </source>
</evidence>
<dbReference type="GO" id="GO:0004622">
    <property type="term" value="F:phosphatidylcholine lysophospholipase activity"/>
    <property type="evidence" value="ECO:0007669"/>
    <property type="project" value="TreeGrafter"/>
</dbReference>
<keyword evidence="1" id="KW-0812">Transmembrane</keyword>
<name>A0A1M6KDI2_MALRU</name>
<dbReference type="InterPro" id="IPR013830">
    <property type="entry name" value="SGNH_hydro"/>
</dbReference>
<dbReference type="SUPFAM" id="SSF52266">
    <property type="entry name" value="SGNH hydrolase"/>
    <property type="match status" value="1"/>
</dbReference>
<dbReference type="InterPro" id="IPR036514">
    <property type="entry name" value="SGNH_hydro_sf"/>
</dbReference>
<dbReference type="EMBL" id="FQZT01000010">
    <property type="protein sequence ID" value="SHJ57014.1"/>
    <property type="molecule type" value="Genomic_DNA"/>
</dbReference>
<organism evidence="3 4">
    <name type="scientific">Malonomonas rubra DSM 5091</name>
    <dbReference type="NCBI Taxonomy" id="1122189"/>
    <lineage>
        <taxon>Bacteria</taxon>
        <taxon>Pseudomonadati</taxon>
        <taxon>Thermodesulfobacteriota</taxon>
        <taxon>Desulfuromonadia</taxon>
        <taxon>Desulfuromonadales</taxon>
        <taxon>Geopsychrobacteraceae</taxon>
        <taxon>Malonomonas</taxon>
    </lineage>
</organism>
<proteinExistence type="predicted"/>
<sequence length="230" mass="25920">MPLKKIFIVFAAVGWCLLFSFLIKHLLDEKPPNRDLYYQARVGHFSQLQPDPNGLYMIGDSHIDRAEWQELIGSKGVYNRGIGRDTVSGVRARLESSIGVSPKIIFIMIGFNDLARGFKAVDIIREYSKLLSDVKAKFPESEVVVASLLPIGALRDIKLKNSDIFEFNSQLNALSIKKNVHNMKTPSFVYGQDKMLSPNFTNDGIHLNGSGYKLFGEEVQRLLESIGWNK</sequence>
<dbReference type="Pfam" id="PF13472">
    <property type="entry name" value="Lipase_GDSL_2"/>
    <property type="match status" value="1"/>
</dbReference>
<evidence type="ECO:0000313" key="3">
    <source>
        <dbReference type="EMBL" id="SHJ57014.1"/>
    </source>
</evidence>
<keyword evidence="4" id="KW-1185">Reference proteome</keyword>
<evidence type="ECO:0000313" key="4">
    <source>
        <dbReference type="Proteomes" id="UP000184171"/>
    </source>
</evidence>
<dbReference type="Gene3D" id="3.40.50.1110">
    <property type="entry name" value="SGNH hydrolase"/>
    <property type="match status" value="1"/>
</dbReference>
<feature type="domain" description="SGNH hydrolase-type esterase" evidence="2">
    <location>
        <begin position="67"/>
        <end position="214"/>
    </location>
</feature>
<dbReference type="InterPro" id="IPR051532">
    <property type="entry name" value="Ester_Hydrolysis_Enzymes"/>
</dbReference>
<dbReference type="PANTHER" id="PTHR30383">
    <property type="entry name" value="THIOESTERASE 1/PROTEASE 1/LYSOPHOSPHOLIPASE L1"/>
    <property type="match status" value="1"/>
</dbReference>
<dbReference type="OrthoDB" id="9794725at2"/>
<feature type="transmembrane region" description="Helical" evidence="1">
    <location>
        <begin position="6"/>
        <end position="27"/>
    </location>
</feature>
<keyword evidence="1" id="KW-1133">Transmembrane helix</keyword>
<dbReference type="STRING" id="1122189.SAMN02745165_02677"/>
<evidence type="ECO:0000256" key="1">
    <source>
        <dbReference type="SAM" id="Phobius"/>
    </source>
</evidence>
<dbReference type="AlphaFoldDB" id="A0A1M6KDI2"/>
<dbReference type="PANTHER" id="PTHR30383:SF5">
    <property type="entry name" value="SGNH HYDROLASE-TYPE ESTERASE DOMAIN-CONTAINING PROTEIN"/>
    <property type="match status" value="1"/>
</dbReference>
<protein>
    <submittedName>
        <fullName evidence="3">Lysophospholipase L1</fullName>
    </submittedName>
</protein>
<dbReference type="RefSeq" id="WP_072909243.1">
    <property type="nucleotide sequence ID" value="NZ_FQZT01000010.1"/>
</dbReference>
<accession>A0A1M6KDI2</accession>
<gene>
    <name evidence="3" type="ORF">SAMN02745165_02677</name>
</gene>
<keyword evidence="1" id="KW-0472">Membrane</keyword>
<reference evidence="3 4" key="1">
    <citation type="submission" date="2016-11" db="EMBL/GenBank/DDBJ databases">
        <authorList>
            <person name="Jaros S."/>
            <person name="Januszkiewicz K."/>
            <person name="Wedrychowicz H."/>
        </authorList>
    </citation>
    <scope>NUCLEOTIDE SEQUENCE [LARGE SCALE GENOMIC DNA]</scope>
    <source>
        <strain evidence="3 4">DSM 5091</strain>
    </source>
</reference>
<dbReference type="Proteomes" id="UP000184171">
    <property type="component" value="Unassembled WGS sequence"/>
</dbReference>